<keyword evidence="4" id="KW-1185">Reference proteome</keyword>
<accession>U4LGQ5</accession>
<dbReference type="Gene3D" id="2.30.30.100">
    <property type="match status" value="1"/>
</dbReference>
<dbReference type="STRING" id="1076935.U4LGQ5"/>
<name>U4LGQ5_PYROM</name>
<dbReference type="PANTHER" id="PTHR13542">
    <property type="entry name" value="LSM12 HOMOLOG"/>
    <property type="match status" value="1"/>
</dbReference>
<dbReference type="Proteomes" id="UP000018144">
    <property type="component" value="Unassembled WGS sequence"/>
</dbReference>
<gene>
    <name evidence="3" type="ORF">PCON_10518</name>
</gene>
<dbReference type="InterPro" id="IPR048478">
    <property type="entry name" value="LSM12_LSM"/>
</dbReference>
<evidence type="ECO:0000256" key="1">
    <source>
        <dbReference type="SAM" id="MobiDB-lite"/>
    </source>
</evidence>
<reference evidence="3 4" key="1">
    <citation type="journal article" date="2013" name="PLoS Genet.">
        <title>The genome and development-dependent transcriptomes of Pyronema confluens: a window into fungal evolution.</title>
        <authorList>
            <person name="Traeger S."/>
            <person name="Altegoer F."/>
            <person name="Freitag M."/>
            <person name="Gabaldon T."/>
            <person name="Kempken F."/>
            <person name="Kumar A."/>
            <person name="Marcet-Houben M."/>
            <person name="Poggeler S."/>
            <person name="Stajich J.E."/>
            <person name="Nowrousian M."/>
        </authorList>
    </citation>
    <scope>NUCLEOTIDE SEQUENCE [LARGE SCALE GENOMIC DNA]</scope>
    <source>
        <strain evidence="4">CBS 100304</strain>
        <tissue evidence="3">Vegetative mycelium</tissue>
    </source>
</reference>
<dbReference type="SMART" id="SM00995">
    <property type="entry name" value="AD"/>
    <property type="match status" value="1"/>
</dbReference>
<organism evidence="3 4">
    <name type="scientific">Pyronema omphalodes (strain CBS 100304)</name>
    <name type="common">Pyronema confluens</name>
    <dbReference type="NCBI Taxonomy" id="1076935"/>
    <lineage>
        <taxon>Eukaryota</taxon>
        <taxon>Fungi</taxon>
        <taxon>Dikarya</taxon>
        <taxon>Ascomycota</taxon>
        <taxon>Pezizomycotina</taxon>
        <taxon>Pezizomycetes</taxon>
        <taxon>Pezizales</taxon>
        <taxon>Pyronemataceae</taxon>
        <taxon>Pyronema</taxon>
    </lineage>
</organism>
<dbReference type="OMA" id="FEGELYC"/>
<evidence type="ECO:0000259" key="2">
    <source>
        <dbReference type="PROSITE" id="PS52001"/>
    </source>
</evidence>
<dbReference type="PIRSF" id="PIRSF007783">
    <property type="entry name" value="UCP007783_YHR121w"/>
    <property type="match status" value="1"/>
</dbReference>
<evidence type="ECO:0000313" key="3">
    <source>
        <dbReference type="EMBL" id="CCX10924.1"/>
    </source>
</evidence>
<dbReference type="Pfam" id="PF09793">
    <property type="entry name" value="AD"/>
    <property type="match status" value="1"/>
</dbReference>
<protein>
    <submittedName>
        <fullName evidence="3">Similar to Protein LSM12 homolog acc. no. Q6GP89</fullName>
    </submittedName>
</protein>
<feature type="region of interest" description="Disordered" evidence="1">
    <location>
        <begin position="187"/>
        <end position="207"/>
    </location>
</feature>
<proteinExistence type="predicted"/>
<dbReference type="InterPro" id="IPR016521">
    <property type="entry name" value="RNA-processing_Lsm12"/>
</dbReference>
<dbReference type="PROSITE" id="PS52001">
    <property type="entry name" value="AD"/>
    <property type="match status" value="1"/>
</dbReference>
<dbReference type="AlphaFoldDB" id="U4LGQ5"/>
<feature type="domain" description="AD" evidence="2">
    <location>
        <begin position="103"/>
        <end position="191"/>
    </location>
</feature>
<dbReference type="eggNOG" id="KOG4401">
    <property type="taxonomic scope" value="Eukaryota"/>
</dbReference>
<dbReference type="Pfam" id="PF21166">
    <property type="entry name" value="LSM12_LSM"/>
    <property type="match status" value="1"/>
</dbReference>
<sequence>MDRRPQQNRATNQGNPSFTNNLAALDWALGLSVKLTTILDDTITGTVYAYDPITSTVTLITSATTGSGPHDIRMIKVSFLKDVAVTGAAPAGVKFSTAEPRIGKVSAASLAAALAEQKRAATLGKGVTKDGQDIFDALHRTMPCRWHEKTIVVLDSVMIAEPYALTDVKGNDQNAVKRVKKVLEGERRKLESGRRTATPVSAERKGG</sequence>
<evidence type="ECO:0000313" key="4">
    <source>
        <dbReference type="Proteomes" id="UP000018144"/>
    </source>
</evidence>
<dbReference type="InterPro" id="IPR019181">
    <property type="entry name" value="LSM12_ABD"/>
</dbReference>
<dbReference type="OrthoDB" id="1057137at2759"/>
<dbReference type="EMBL" id="HF935578">
    <property type="protein sequence ID" value="CCX10924.1"/>
    <property type="molecule type" value="Genomic_DNA"/>
</dbReference>
<dbReference type="InterPro" id="IPR047574">
    <property type="entry name" value="AD"/>
</dbReference>
<dbReference type="InterPro" id="IPR039683">
    <property type="entry name" value="Lsm12-like"/>
</dbReference>